<dbReference type="InterPro" id="IPR000627">
    <property type="entry name" value="Intradiol_dOase_C"/>
</dbReference>
<reference evidence="3 4" key="1">
    <citation type="submission" date="2019-02" db="EMBL/GenBank/DDBJ databases">
        <title>Draft genome sequences of novel Actinobacteria.</title>
        <authorList>
            <person name="Sahin N."/>
            <person name="Ay H."/>
            <person name="Saygin H."/>
        </authorList>
    </citation>
    <scope>NUCLEOTIDE SEQUENCE [LARGE SCALE GENOMIC DNA]</scope>
    <source>
        <strain evidence="3 4">8K307</strain>
    </source>
</reference>
<feature type="compositionally biased region" description="Gly residues" evidence="1">
    <location>
        <begin position="37"/>
        <end position="49"/>
    </location>
</feature>
<keyword evidence="3" id="KW-0223">Dioxygenase</keyword>
<dbReference type="PANTHER" id="PTHR34315:SF1">
    <property type="entry name" value="INTRADIOL RING-CLEAVAGE DIOXYGENASES DOMAIN-CONTAINING PROTEIN-RELATED"/>
    <property type="match status" value="1"/>
</dbReference>
<dbReference type="AlphaFoldDB" id="A0A4V2YSG0"/>
<evidence type="ECO:0000256" key="1">
    <source>
        <dbReference type="SAM" id="MobiDB-lite"/>
    </source>
</evidence>
<feature type="region of interest" description="Disordered" evidence="1">
    <location>
        <begin position="139"/>
        <end position="173"/>
    </location>
</feature>
<evidence type="ECO:0000313" key="3">
    <source>
        <dbReference type="EMBL" id="TDD69157.1"/>
    </source>
</evidence>
<name>A0A4V2YSG0_9ACTN</name>
<keyword evidence="3" id="KW-0560">Oxidoreductase</keyword>
<dbReference type="OrthoDB" id="9800887at2"/>
<dbReference type="Gene3D" id="2.60.130.10">
    <property type="entry name" value="Aromatic compound dioxygenase"/>
    <property type="match status" value="1"/>
</dbReference>
<evidence type="ECO:0000259" key="2">
    <source>
        <dbReference type="Pfam" id="PF00775"/>
    </source>
</evidence>
<dbReference type="GO" id="GO:0016702">
    <property type="term" value="F:oxidoreductase activity, acting on single donors with incorporation of molecular oxygen, incorporation of two atoms of oxygen"/>
    <property type="evidence" value="ECO:0007669"/>
    <property type="project" value="InterPro"/>
</dbReference>
<organism evidence="3 4">
    <name type="scientific">Jiangella aurantiaca</name>
    <dbReference type="NCBI Taxonomy" id="2530373"/>
    <lineage>
        <taxon>Bacteria</taxon>
        <taxon>Bacillati</taxon>
        <taxon>Actinomycetota</taxon>
        <taxon>Actinomycetes</taxon>
        <taxon>Jiangellales</taxon>
        <taxon>Jiangellaceae</taxon>
        <taxon>Jiangella</taxon>
    </lineage>
</organism>
<dbReference type="PROSITE" id="PS51257">
    <property type="entry name" value="PROKAR_LIPOPROTEIN"/>
    <property type="match status" value="1"/>
</dbReference>
<sequence length="276" mass="28774">MNDEVKDSRRLIARRRALGLGGTVGLGAVLAACGAGSGTSNGRSTGAGAGTTAAATPTPSAAGTDLVAMLDAVDVAGTSPETTEGPYWFDVDSIRSDLREDRPGATLTLALRVQDAENTPLPDSVVEIWHCDAGGEYSGFEVASGGPPGGGESTTSDGSYSQGDVESEPTDDGTYLRGAQVADADGIVRFTTIYPGWYRGRTVHIHVRVHVDQETVLTTQLFFDDELSDQVYGQAPYSDHTGRDTYNDGDSIYADAGLLTVIADGDGWLGYTNLGV</sequence>
<dbReference type="EMBL" id="SMLB01000016">
    <property type="protein sequence ID" value="TDD69157.1"/>
    <property type="molecule type" value="Genomic_DNA"/>
</dbReference>
<keyword evidence="4" id="KW-1185">Reference proteome</keyword>
<dbReference type="InterPro" id="IPR015889">
    <property type="entry name" value="Intradiol_dOase_core"/>
</dbReference>
<evidence type="ECO:0000313" key="4">
    <source>
        <dbReference type="Proteomes" id="UP000295217"/>
    </source>
</evidence>
<gene>
    <name evidence="3" type="ORF">E1262_14065</name>
</gene>
<feature type="domain" description="Intradiol ring-cleavage dioxygenases" evidence="2">
    <location>
        <begin position="90"/>
        <end position="225"/>
    </location>
</feature>
<feature type="region of interest" description="Disordered" evidence="1">
    <location>
        <begin position="37"/>
        <end position="56"/>
    </location>
</feature>
<proteinExistence type="predicted"/>
<comment type="caution">
    <text evidence="3">The sequence shown here is derived from an EMBL/GenBank/DDBJ whole genome shotgun (WGS) entry which is preliminary data.</text>
</comment>
<dbReference type="SUPFAM" id="SSF49482">
    <property type="entry name" value="Aromatic compound dioxygenase"/>
    <property type="match status" value="1"/>
</dbReference>
<dbReference type="RefSeq" id="WP_132103773.1">
    <property type="nucleotide sequence ID" value="NZ_SMLB01000016.1"/>
</dbReference>
<dbReference type="Proteomes" id="UP000295217">
    <property type="component" value="Unassembled WGS sequence"/>
</dbReference>
<dbReference type="PANTHER" id="PTHR34315">
    <property type="match status" value="1"/>
</dbReference>
<protein>
    <submittedName>
        <fullName evidence="3">Protocatechuate dioxygenase</fullName>
    </submittedName>
</protein>
<dbReference type="GO" id="GO:0008199">
    <property type="term" value="F:ferric iron binding"/>
    <property type="evidence" value="ECO:0007669"/>
    <property type="project" value="InterPro"/>
</dbReference>
<dbReference type="Pfam" id="PF00775">
    <property type="entry name" value="Dioxygenase_C"/>
    <property type="match status" value="1"/>
</dbReference>
<dbReference type="CDD" id="cd03457">
    <property type="entry name" value="intradiol_dioxygenase_like"/>
    <property type="match status" value="1"/>
</dbReference>
<accession>A0A4V2YSG0</accession>